<accession>A0A375IU92</accession>
<organism evidence="2 3">
    <name type="scientific">Cupriavidus taiwanensis</name>
    <dbReference type="NCBI Taxonomy" id="164546"/>
    <lineage>
        <taxon>Bacteria</taxon>
        <taxon>Pseudomonadati</taxon>
        <taxon>Pseudomonadota</taxon>
        <taxon>Betaproteobacteria</taxon>
        <taxon>Burkholderiales</taxon>
        <taxon>Burkholderiaceae</taxon>
        <taxon>Cupriavidus</taxon>
    </lineage>
</organism>
<proteinExistence type="predicted"/>
<dbReference type="InterPro" id="IPR001466">
    <property type="entry name" value="Beta-lactam-related"/>
</dbReference>
<evidence type="ECO:0000259" key="1">
    <source>
        <dbReference type="Pfam" id="PF00144"/>
    </source>
</evidence>
<evidence type="ECO:0000313" key="2">
    <source>
        <dbReference type="EMBL" id="SPR96157.1"/>
    </source>
</evidence>
<gene>
    <name evidence="2" type="ORF">CBM2634_A100095</name>
</gene>
<feature type="domain" description="Beta-lactamase-related" evidence="1">
    <location>
        <begin position="13"/>
        <end position="73"/>
    </location>
</feature>
<dbReference type="InterPro" id="IPR012338">
    <property type="entry name" value="Beta-lactam/transpept-like"/>
</dbReference>
<dbReference type="PANTHER" id="PTHR43283:SF3">
    <property type="entry name" value="BETA-LACTAMASE FAMILY PROTEIN (AFU_ORTHOLOGUE AFUA_5G07500)"/>
    <property type="match status" value="1"/>
</dbReference>
<dbReference type="SUPFAM" id="SSF56601">
    <property type="entry name" value="beta-lactamase/transpeptidase-like"/>
    <property type="match status" value="1"/>
</dbReference>
<dbReference type="EMBL" id="OVTA01000002">
    <property type="protein sequence ID" value="SPR96157.1"/>
    <property type="molecule type" value="Genomic_DNA"/>
</dbReference>
<reference evidence="2 3" key="1">
    <citation type="submission" date="2018-01" db="EMBL/GenBank/DDBJ databases">
        <authorList>
            <person name="Gaut B.S."/>
            <person name="Morton B.R."/>
            <person name="Clegg M.T."/>
            <person name="Duvall M.R."/>
        </authorList>
    </citation>
    <scope>NUCLEOTIDE SEQUENCE [LARGE SCALE GENOMIC DNA]</scope>
    <source>
        <strain evidence="2">Cupriavidus taiwanensis cmp 52</strain>
    </source>
</reference>
<dbReference type="InterPro" id="IPR050789">
    <property type="entry name" value="Diverse_Enzym_Activities"/>
</dbReference>
<name>A0A375IU92_9BURK</name>
<dbReference type="AlphaFoldDB" id="A0A375IU92"/>
<dbReference type="Proteomes" id="UP000256805">
    <property type="component" value="Unassembled WGS sequence"/>
</dbReference>
<dbReference type="Gene3D" id="3.40.710.10">
    <property type="entry name" value="DD-peptidase/beta-lactamase superfamily"/>
    <property type="match status" value="1"/>
</dbReference>
<protein>
    <recommendedName>
        <fullName evidence="1">Beta-lactamase-related domain-containing protein</fullName>
    </recommendedName>
</protein>
<dbReference type="Pfam" id="PF00144">
    <property type="entry name" value="Beta-lactamase"/>
    <property type="match status" value="1"/>
</dbReference>
<sequence>MSPEIAASLNARIDAVVRQALEQRRLVGAVVLVSRDGELIHQQAAGLADRENRQPMALDAVFRLASVSKPIVSLPRNPRNVSPLTKVPT</sequence>
<evidence type="ECO:0000313" key="3">
    <source>
        <dbReference type="Proteomes" id="UP000256805"/>
    </source>
</evidence>
<dbReference type="PANTHER" id="PTHR43283">
    <property type="entry name" value="BETA-LACTAMASE-RELATED"/>
    <property type="match status" value="1"/>
</dbReference>